<evidence type="ECO:0000256" key="8">
    <source>
        <dbReference type="ARBA" id="ARBA00022919"/>
    </source>
</evidence>
<evidence type="ECO:0000256" key="17">
    <source>
        <dbReference type="RuleBase" id="RU000382"/>
    </source>
</evidence>
<evidence type="ECO:0000313" key="20">
    <source>
        <dbReference type="Proteomes" id="UP000019149"/>
    </source>
</evidence>
<keyword evidence="6" id="KW-0256">Endoplasmic reticulum</keyword>
<keyword evidence="12 17" id="KW-0456">Lyase</keyword>
<dbReference type="OrthoDB" id="10254570at2759"/>
<dbReference type="STRING" id="6210.W6UMX1"/>
<evidence type="ECO:0000313" key="19">
    <source>
        <dbReference type="EMBL" id="EUB62408.1"/>
    </source>
</evidence>
<evidence type="ECO:0000256" key="11">
    <source>
        <dbReference type="ARBA" id="ARBA00023136"/>
    </source>
</evidence>
<comment type="pathway">
    <text evidence="3">Lipid metabolism; sphingolipid metabolism.</text>
</comment>
<evidence type="ECO:0000256" key="14">
    <source>
        <dbReference type="ARBA" id="ARBA00038965"/>
    </source>
</evidence>
<dbReference type="InterPro" id="IPR002129">
    <property type="entry name" value="PyrdxlP-dep_de-COase"/>
</dbReference>
<dbReference type="AlphaFoldDB" id="W6UMX1"/>
<evidence type="ECO:0000256" key="3">
    <source>
        <dbReference type="ARBA" id="ARBA00004760"/>
    </source>
</evidence>
<dbReference type="GO" id="GO:0019752">
    <property type="term" value="P:carboxylic acid metabolic process"/>
    <property type="evidence" value="ECO:0007669"/>
    <property type="project" value="InterPro"/>
</dbReference>
<evidence type="ECO:0000256" key="7">
    <source>
        <dbReference type="ARBA" id="ARBA00022898"/>
    </source>
</evidence>
<sequence>MDFARGSITQANKYLRRYEPLEIVLQTLFAIVSVFLTIRAFNALSGGFQVKTFVFKFVTSLPYLREIKKKKLQEAKKDIFKTVHGKLCKLGYRTCLPSMSSSVSEVLKVASSYHSSSAVSWKDGRMSGAVYPSNSGLNELLIESKILVGLDAISNPGLGEAMKQEDRVISFGVLKLLSLLYNKFYPLVKIQKMTLWSNPLHVDAFPAVRRMEAEVVRMCLTMFNGDSESCGTMTSGGTESIMLACLAYRNRAYKLGIKEPEVVIPISAHAAFDKAGSMMNIRVKKVPLDPKTFKVDLRAMKRAITRRTCMLVGSAPQYPQGIIDDIKSIAKLGALRGIPVHVDCCLGGFLVPFMEEAGFPLDLFDFRLPGVTSISCDTHKYGFAAKGSSVIMYRNRALRANQFFLLPDWSGGIYASPTFAGSRSGALIAACWSALMYFGREGYVNSTKRIISTARTIAKGVSSIPGLRVLGEPQVSVVAFTSDAFDIYQLAELMSHHPDGSANWSLSVLQYPPAVHLCVTDLHTQPGVAQLFLDDLKVAAERLLNSPKSESTGTAAIYGMCAQIPDRSLVASVVASFLDACYATEGPDD</sequence>
<dbReference type="PANTHER" id="PTHR42735:SF6">
    <property type="entry name" value="SPHINGOSINE-1-PHOSPHATE LYASE 1"/>
    <property type="match status" value="1"/>
</dbReference>
<protein>
    <recommendedName>
        <fullName evidence="14">sphinganine-1-phosphate aldolase</fullName>
        <ecNumber evidence="14">4.1.2.27</ecNumber>
    </recommendedName>
    <alternativeName>
        <fullName evidence="15">Sphingosine-1-phosphate aldolase</fullName>
    </alternativeName>
</protein>
<comment type="cofactor">
    <cofactor evidence="1 16 17">
        <name>pyridoxal 5'-phosphate</name>
        <dbReference type="ChEBI" id="CHEBI:597326"/>
    </cofactor>
</comment>
<dbReference type="FunFam" id="3.40.640.10:FF:000020">
    <property type="entry name" value="sphingosine-1-phosphate lyase 1"/>
    <property type="match status" value="1"/>
</dbReference>
<evidence type="ECO:0000256" key="6">
    <source>
        <dbReference type="ARBA" id="ARBA00022824"/>
    </source>
</evidence>
<dbReference type="Gene3D" id="3.40.640.10">
    <property type="entry name" value="Type I PLP-dependent aspartate aminotransferase-like (Major domain)"/>
    <property type="match status" value="1"/>
</dbReference>
<comment type="similarity">
    <text evidence="13">Belongs to the group II decarboxylase family. Sphingosine-1-phosphate lyase subfamily.</text>
</comment>
<evidence type="ECO:0000256" key="4">
    <source>
        <dbReference type="ARBA" id="ARBA00004991"/>
    </source>
</evidence>
<dbReference type="RefSeq" id="XP_024353604.1">
    <property type="nucleotide sequence ID" value="XM_024492110.1"/>
</dbReference>
<keyword evidence="8" id="KW-0746">Sphingolipid metabolism</keyword>
<evidence type="ECO:0000256" key="2">
    <source>
        <dbReference type="ARBA" id="ARBA00004389"/>
    </source>
</evidence>
<dbReference type="Gene3D" id="6.10.140.2150">
    <property type="match status" value="1"/>
</dbReference>
<dbReference type="EMBL" id="APAU02000013">
    <property type="protein sequence ID" value="EUB62408.1"/>
    <property type="molecule type" value="Genomic_DNA"/>
</dbReference>
<evidence type="ECO:0000256" key="5">
    <source>
        <dbReference type="ARBA" id="ARBA00022692"/>
    </source>
</evidence>
<evidence type="ECO:0000256" key="12">
    <source>
        <dbReference type="ARBA" id="ARBA00023239"/>
    </source>
</evidence>
<comment type="subcellular location">
    <subcellularLocation>
        <location evidence="2">Endoplasmic reticulum membrane</location>
        <topology evidence="2">Single-pass membrane protein</topology>
    </subcellularLocation>
</comment>
<evidence type="ECO:0000256" key="15">
    <source>
        <dbReference type="ARBA" id="ARBA00042568"/>
    </source>
</evidence>
<evidence type="ECO:0000256" key="16">
    <source>
        <dbReference type="PIRSR" id="PIRSR602129-50"/>
    </source>
</evidence>
<reference evidence="19 20" key="1">
    <citation type="journal article" date="2013" name="Nat. Genet.">
        <title>The genome of the hydatid tapeworm Echinococcus granulosus.</title>
        <authorList>
            <person name="Zheng H."/>
            <person name="Zhang W."/>
            <person name="Zhang L."/>
            <person name="Zhang Z."/>
            <person name="Li J."/>
            <person name="Lu G."/>
            <person name="Zhu Y."/>
            <person name="Wang Y."/>
            <person name="Huang Y."/>
            <person name="Liu J."/>
            <person name="Kang H."/>
            <person name="Chen J."/>
            <person name="Wang L."/>
            <person name="Chen A."/>
            <person name="Yu S."/>
            <person name="Gao Z."/>
            <person name="Jin L."/>
            <person name="Gu W."/>
            <person name="Wang Z."/>
            <person name="Zhao L."/>
            <person name="Shi B."/>
            <person name="Wen H."/>
            <person name="Lin R."/>
            <person name="Jones M.K."/>
            <person name="Brejova B."/>
            <person name="Vinar T."/>
            <person name="Zhao G."/>
            <person name="McManus D.P."/>
            <person name="Chen Z."/>
            <person name="Zhou Y."/>
            <person name="Wang S."/>
        </authorList>
    </citation>
    <scope>NUCLEOTIDE SEQUENCE [LARGE SCALE GENOMIC DNA]</scope>
</reference>
<dbReference type="GO" id="GO:0005789">
    <property type="term" value="C:endoplasmic reticulum membrane"/>
    <property type="evidence" value="ECO:0007669"/>
    <property type="project" value="UniProtKB-SubCell"/>
</dbReference>
<evidence type="ECO:0000256" key="13">
    <source>
        <dbReference type="ARBA" id="ARBA00038302"/>
    </source>
</evidence>
<comment type="pathway">
    <text evidence="4">Sphingolipid metabolism.</text>
</comment>
<dbReference type="KEGG" id="egl:EGR_02861"/>
<evidence type="ECO:0000256" key="10">
    <source>
        <dbReference type="ARBA" id="ARBA00023098"/>
    </source>
</evidence>
<dbReference type="InterPro" id="IPR050477">
    <property type="entry name" value="GrpII_AminoAcid_Decarb"/>
</dbReference>
<keyword evidence="9 18" id="KW-1133">Transmembrane helix</keyword>
<dbReference type="GO" id="GO:0008117">
    <property type="term" value="F:sphinganine-1-phosphate aldolase activity"/>
    <property type="evidence" value="ECO:0007669"/>
    <property type="project" value="UniProtKB-EC"/>
</dbReference>
<dbReference type="OMA" id="AFWQLRG"/>
<dbReference type="CTD" id="36338576"/>
<dbReference type="Pfam" id="PF00282">
    <property type="entry name" value="Pyridoxal_deC"/>
    <property type="match status" value="1"/>
</dbReference>
<comment type="caution">
    <text evidence="19">The sequence shown here is derived from an EMBL/GenBank/DDBJ whole genome shotgun (WGS) entry which is preliminary data.</text>
</comment>
<feature type="modified residue" description="N6-(pyridoxal phosphate)lysine" evidence="16">
    <location>
        <position position="380"/>
    </location>
</feature>
<dbReference type="InterPro" id="IPR015424">
    <property type="entry name" value="PyrdxlP-dep_Trfase"/>
</dbReference>
<dbReference type="PANTHER" id="PTHR42735">
    <property type="match status" value="1"/>
</dbReference>
<accession>W6UMX1</accession>
<dbReference type="GeneID" id="36338576"/>
<keyword evidence="7 16" id="KW-0663">Pyridoxal phosphate</keyword>
<feature type="transmembrane region" description="Helical" evidence="18">
    <location>
        <begin position="21"/>
        <end position="41"/>
    </location>
</feature>
<keyword evidence="10" id="KW-0443">Lipid metabolism</keyword>
<dbReference type="GO" id="GO:0030149">
    <property type="term" value="P:sphingolipid catabolic process"/>
    <property type="evidence" value="ECO:0007669"/>
    <property type="project" value="TreeGrafter"/>
</dbReference>
<dbReference type="InterPro" id="IPR015422">
    <property type="entry name" value="PyrdxlP-dep_Trfase_small"/>
</dbReference>
<proteinExistence type="inferred from homology"/>
<name>W6UMX1_ECHGR</name>
<keyword evidence="20" id="KW-1185">Reference proteome</keyword>
<keyword evidence="11 18" id="KW-0472">Membrane</keyword>
<keyword evidence="5 18" id="KW-0812">Transmembrane</keyword>
<evidence type="ECO:0000256" key="18">
    <source>
        <dbReference type="SAM" id="Phobius"/>
    </source>
</evidence>
<dbReference type="FunFam" id="6.10.140.2150:FF:000001">
    <property type="entry name" value="Sphingosine-1-phosphate lyase 1"/>
    <property type="match status" value="1"/>
</dbReference>
<gene>
    <name evidence="19" type="ORF">EGR_02861</name>
</gene>
<dbReference type="GO" id="GO:0030170">
    <property type="term" value="F:pyridoxal phosphate binding"/>
    <property type="evidence" value="ECO:0007669"/>
    <property type="project" value="InterPro"/>
</dbReference>
<dbReference type="EC" id="4.1.2.27" evidence="14"/>
<dbReference type="SUPFAM" id="SSF53383">
    <property type="entry name" value="PLP-dependent transferases"/>
    <property type="match status" value="1"/>
</dbReference>
<dbReference type="InterPro" id="IPR015421">
    <property type="entry name" value="PyrdxlP-dep_Trfase_major"/>
</dbReference>
<evidence type="ECO:0000256" key="1">
    <source>
        <dbReference type="ARBA" id="ARBA00001933"/>
    </source>
</evidence>
<dbReference type="Proteomes" id="UP000019149">
    <property type="component" value="Unassembled WGS sequence"/>
</dbReference>
<dbReference type="Gene3D" id="3.90.1150.10">
    <property type="entry name" value="Aspartate Aminotransferase, domain 1"/>
    <property type="match status" value="1"/>
</dbReference>
<evidence type="ECO:0000256" key="9">
    <source>
        <dbReference type="ARBA" id="ARBA00022989"/>
    </source>
</evidence>
<organism evidence="19 20">
    <name type="scientific">Echinococcus granulosus</name>
    <name type="common">Hydatid tapeworm</name>
    <dbReference type="NCBI Taxonomy" id="6210"/>
    <lineage>
        <taxon>Eukaryota</taxon>
        <taxon>Metazoa</taxon>
        <taxon>Spiralia</taxon>
        <taxon>Lophotrochozoa</taxon>
        <taxon>Platyhelminthes</taxon>
        <taxon>Cestoda</taxon>
        <taxon>Eucestoda</taxon>
        <taxon>Cyclophyllidea</taxon>
        <taxon>Taeniidae</taxon>
        <taxon>Echinococcus</taxon>
        <taxon>Echinococcus granulosus group</taxon>
    </lineage>
</organism>